<keyword evidence="6 7" id="KW-0472">Membrane</keyword>
<name>A0ABW1JFJ9_9ACTN</name>
<evidence type="ECO:0000256" key="4">
    <source>
        <dbReference type="ARBA" id="ARBA00022692"/>
    </source>
</evidence>
<feature type="transmembrane region" description="Helical" evidence="7">
    <location>
        <begin position="149"/>
        <end position="172"/>
    </location>
</feature>
<feature type="transmembrane region" description="Helical" evidence="7">
    <location>
        <begin position="254"/>
        <end position="278"/>
    </location>
</feature>
<dbReference type="PANTHER" id="PTHR23517">
    <property type="entry name" value="RESISTANCE PROTEIN MDTM, PUTATIVE-RELATED-RELATED"/>
    <property type="match status" value="1"/>
</dbReference>
<evidence type="ECO:0000313" key="10">
    <source>
        <dbReference type="Proteomes" id="UP001596189"/>
    </source>
</evidence>
<dbReference type="InterPro" id="IPR020846">
    <property type="entry name" value="MFS_dom"/>
</dbReference>
<dbReference type="SUPFAM" id="SSF103473">
    <property type="entry name" value="MFS general substrate transporter"/>
    <property type="match status" value="1"/>
</dbReference>
<reference evidence="10" key="1">
    <citation type="journal article" date="2019" name="Int. J. Syst. Evol. Microbiol.">
        <title>The Global Catalogue of Microorganisms (GCM) 10K type strain sequencing project: providing services to taxonomists for standard genome sequencing and annotation.</title>
        <authorList>
            <consortium name="The Broad Institute Genomics Platform"/>
            <consortium name="The Broad Institute Genome Sequencing Center for Infectious Disease"/>
            <person name="Wu L."/>
            <person name="Ma J."/>
        </authorList>
    </citation>
    <scope>NUCLEOTIDE SEQUENCE [LARGE SCALE GENOMIC DNA]</scope>
    <source>
        <strain evidence="10">KACC 14249</strain>
    </source>
</reference>
<dbReference type="Pfam" id="PF07690">
    <property type="entry name" value="MFS_1"/>
    <property type="match status" value="1"/>
</dbReference>
<dbReference type="InterPro" id="IPR050171">
    <property type="entry name" value="MFS_Transporters"/>
</dbReference>
<dbReference type="Gene3D" id="1.20.1250.20">
    <property type="entry name" value="MFS general substrate transporter like domains"/>
    <property type="match status" value="1"/>
</dbReference>
<dbReference type="EMBL" id="JBHSRD010000004">
    <property type="protein sequence ID" value="MFC6007969.1"/>
    <property type="molecule type" value="Genomic_DNA"/>
</dbReference>
<feature type="transmembrane region" description="Helical" evidence="7">
    <location>
        <begin position="313"/>
        <end position="333"/>
    </location>
</feature>
<keyword evidence="4 7" id="KW-0812">Transmembrane</keyword>
<evidence type="ECO:0000256" key="1">
    <source>
        <dbReference type="ARBA" id="ARBA00004651"/>
    </source>
</evidence>
<evidence type="ECO:0000313" key="9">
    <source>
        <dbReference type="EMBL" id="MFC6007969.1"/>
    </source>
</evidence>
<protein>
    <submittedName>
        <fullName evidence="9">MFS transporter</fullName>
    </submittedName>
</protein>
<dbReference type="Proteomes" id="UP001596189">
    <property type="component" value="Unassembled WGS sequence"/>
</dbReference>
<feature type="domain" description="Major facilitator superfamily (MFS) profile" evidence="8">
    <location>
        <begin position="22"/>
        <end position="407"/>
    </location>
</feature>
<keyword evidence="10" id="KW-1185">Reference proteome</keyword>
<keyword evidence="2" id="KW-0813">Transport</keyword>
<dbReference type="InterPro" id="IPR036259">
    <property type="entry name" value="MFS_trans_sf"/>
</dbReference>
<accession>A0ABW1JFJ9</accession>
<evidence type="ECO:0000256" key="3">
    <source>
        <dbReference type="ARBA" id="ARBA00022475"/>
    </source>
</evidence>
<feature type="transmembrane region" description="Helical" evidence="7">
    <location>
        <begin position="385"/>
        <end position="407"/>
    </location>
</feature>
<comment type="subcellular location">
    <subcellularLocation>
        <location evidence="1">Cell membrane</location>
        <topology evidence="1">Multi-pass membrane protein</topology>
    </subcellularLocation>
</comment>
<gene>
    <name evidence="9" type="ORF">ACFQDO_12610</name>
</gene>
<dbReference type="PANTHER" id="PTHR23517:SF3">
    <property type="entry name" value="INTEGRAL MEMBRANE TRANSPORT PROTEIN"/>
    <property type="match status" value="1"/>
</dbReference>
<comment type="caution">
    <text evidence="9">The sequence shown here is derived from an EMBL/GenBank/DDBJ whole genome shotgun (WGS) entry which is preliminary data.</text>
</comment>
<evidence type="ECO:0000256" key="7">
    <source>
        <dbReference type="SAM" id="Phobius"/>
    </source>
</evidence>
<evidence type="ECO:0000259" key="8">
    <source>
        <dbReference type="PROSITE" id="PS50850"/>
    </source>
</evidence>
<feature type="transmembrane region" description="Helical" evidence="7">
    <location>
        <begin position="290"/>
        <end position="307"/>
    </location>
</feature>
<keyword evidence="5 7" id="KW-1133">Transmembrane helix</keyword>
<dbReference type="InterPro" id="IPR011701">
    <property type="entry name" value="MFS"/>
</dbReference>
<evidence type="ECO:0000256" key="6">
    <source>
        <dbReference type="ARBA" id="ARBA00023136"/>
    </source>
</evidence>
<evidence type="ECO:0000256" key="2">
    <source>
        <dbReference type="ARBA" id="ARBA00022448"/>
    </source>
</evidence>
<feature type="transmembrane region" description="Helical" evidence="7">
    <location>
        <begin position="47"/>
        <end position="73"/>
    </location>
</feature>
<feature type="transmembrane region" description="Helical" evidence="7">
    <location>
        <begin position="223"/>
        <end position="248"/>
    </location>
</feature>
<sequence length="420" mass="43476">MTVVQDPAPAKLTRRGVPVDPNLRTLAVATLVNTAGNGAMMTTFALYFTHAVGIPATQVGLALSVGAVAGMLGQVPLGHLADTRGPREVLCALTALAGVVSVGLMVTHNIWLLCAVLGVQAVFDRGASAVRSGLIARLAEGGQAVAFKAYLRAVTNVGISFGALLGGVALAIDQTWAYLSVFGLDALTFVATAFALRLLPHVEPAPPREEGAPRLQVLRDTPYVVVSVLTGIFAIHFLVMELAIPLWIATRTTAPHSLVAVVLLVNTVSVALFQVRLSRGATTVLTSSRALARAGFWILGGFALIAASGGRDAWAAVVLVVGGAGVHVVGEMVGSGGQWGLQMGLAPRDRQGQYQGFAGMSFSLSGIVGPPLIALLCIEWGQPGWLVLGGVILVAGLLSVPASAWALRTREQYGVLDYTG</sequence>
<organism evidence="9 10">
    <name type="scientific">Angustibacter luteus</name>
    <dbReference type="NCBI Taxonomy" id="658456"/>
    <lineage>
        <taxon>Bacteria</taxon>
        <taxon>Bacillati</taxon>
        <taxon>Actinomycetota</taxon>
        <taxon>Actinomycetes</taxon>
        <taxon>Kineosporiales</taxon>
        <taxon>Kineosporiaceae</taxon>
    </lineage>
</organism>
<proteinExistence type="predicted"/>
<feature type="transmembrane region" description="Helical" evidence="7">
    <location>
        <begin position="178"/>
        <end position="199"/>
    </location>
</feature>
<feature type="transmembrane region" description="Helical" evidence="7">
    <location>
        <begin position="354"/>
        <end position="373"/>
    </location>
</feature>
<evidence type="ECO:0000256" key="5">
    <source>
        <dbReference type="ARBA" id="ARBA00022989"/>
    </source>
</evidence>
<dbReference type="RefSeq" id="WP_345715343.1">
    <property type="nucleotide sequence ID" value="NZ_BAABFP010000002.1"/>
</dbReference>
<feature type="transmembrane region" description="Helical" evidence="7">
    <location>
        <begin position="85"/>
        <end position="104"/>
    </location>
</feature>
<keyword evidence="3" id="KW-1003">Cell membrane</keyword>
<dbReference type="PROSITE" id="PS50850">
    <property type="entry name" value="MFS"/>
    <property type="match status" value="1"/>
</dbReference>